<proteinExistence type="predicted"/>
<reference evidence="1 2" key="1">
    <citation type="submission" date="2023-03" db="EMBL/GenBank/DDBJ databases">
        <title>High-quality genome of Scylla paramamosain provides insights in environmental adaptation.</title>
        <authorList>
            <person name="Zhang L."/>
        </authorList>
    </citation>
    <scope>NUCLEOTIDE SEQUENCE [LARGE SCALE GENOMIC DNA]</scope>
    <source>
        <strain evidence="1">LZ_2023a</strain>
        <tissue evidence="1">Muscle</tissue>
    </source>
</reference>
<comment type="caution">
    <text evidence="1">The sequence shown here is derived from an EMBL/GenBank/DDBJ whole genome shotgun (WGS) entry which is preliminary data.</text>
</comment>
<evidence type="ECO:0000313" key="1">
    <source>
        <dbReference type="EMBL" id="KAK8403094.1"/>
    </source>
</evidence>
<name>A0AAW0USI3_SCYPA</name>
<dbReference type="AlphaFoldDB" id="A0AAW0USI3"/>
<sequence length="145" mass="15989">MCDVTTQESGHTLQYSPCTPHPEGTLCSTQHPARHTLRPHPAVLSTLHFDDVTGLYQQHVTSSTTGTGTASPSEDAERRLSDKTYMVFVYIASCMKWCHALIPSPPIHPAHLPASSHNTLYSPFTEYFTPRSSDSIKAGRDAQHN</sequence>
<organism evidence="1 2">
    <name type="scientific">Scylla paramamosain</name>
    <name type="common">Mud crab</name>
    <dbReference type="NCBI Taxonomy" id="85552"/>
    <lineage>
        <taxon>Eukaryota</taxon>
        <taxon>Metazoa</taxon>
        <taxon>Ecdysozoa</taxon>
        <taxon>Arthropoda</taxon>
        <taxon>Crustacea</taxon>
        <taxon>Multicrustacea</taxon>
        <taxon>Malacostraca</taxon>
        <taxon>Eumalacostraca</taxon>
        <taxon>Eucarida</taxon>
        <taxon>Decapoda</taxon>
        <taxon>Pleocyemata</taxon>
        <taxon>Brachyura</taxon>
        <taxon>Eubrachyura</taxon>
        <taxon>Portunoidea</taxon>
        <taxon>Portunidae</taxon>
        <taxon>Portuninae</taxon>
        <taxon>Scylla</taxon>
    </lineage>
</organism>
<evidence type="ECO:0000313" key="2">
    <source>
        <dbReference type="Proteomes" id="UP001487740"/>
    </source>
</evidence>
<dbReference type="EMBL" id="JARAKH010000007">
    <property type="protein sequence ID" value="KAK8403094.1"/>
    <property type="molecule type" value="Genomic_DNA"/>
</dbReference>
<keyword evidence="2" id="KW-1185">Reference proteome</keyword>
<dbReference type="Proteomes" id="UP001487740">
    <property type="component" value="Unassembled WGS sequence"/>
</dbReference>
<accession>A0AAW0USI3</accession>
<protein>
    <submittedName>
        <fullName evidence="1">Uncharacterized protein</fullName>
    </submittedName>
</protein>
<gene>
    <name evidence="1" type="ORF">O3P69_000953</name>
</gene>